<dbReference type="Gramene" id="PRQ45061">
    <property type="protein sequence ID" value="PRQ45061"/>
    <property type="gene ID" value="RchiOBHm_Chr3g0486081"/>
</dbReference>
<comment type="caution">
    <text evidence="1">The sequence shown here is derived from an EMBL/GenBank/DDBJ whole genome shotgun (WGS) entry which is preliminary data.</text>
</comment>
<evidence type="ECO:0000313" key="2">
    <source>
        <dbReference type="Proteomes" id="UP000238479"/>
    </source>
</evidence>
<name>A0A2P6RF57_ROSCH</name>
<sequence>MVFASLGSRSENEIENWVSAERDGQARDICGNYLNRKTPSRNYCDGVSFY</sequence>
<gene>
    <name evidence="1" type="ORF">RchiOBHm_Chr3g0486081</name>
</gene>
<evidence type="ECO:0000313" key="1">
    <source>
        <dbReference type="EMBL" id="PRQ45061.1"/>
    </source>
</evidence>
<dbReference type="EMBL" id="PDCK01000041">
    <property type="protein sequence ID" value="PRQ45061.1"/>
    <property type="molecule type" value="Genomic_DNA"/>
</dbReference>
<dbReference type="AlphaFoldDB" id="A0A2P6RF57"/>
<protein>
    <submittedName>
        <fullName evidence="1">Uncharacterized protein</fullName>
    </submittedName>
</protein>
<dbReference type="Proteomes" id="UP000238479">
    <property type="component" value="Chromosome 3"/>
</dbReference>
<proteinExistence type="predicted"/>
<keyword evidence="2" id="KW-1185">Reference proteome</keyword>
<accession>A0A2P6RF57</accession>
<organism evidence="1 2">
    <name type="scientific">Rosa chinensis</name>
    <name type="common">China rose</name>
    <dbReference type="NCBI Taxonomy" id="74649"/>
    <lineage>
        <taxon>Eukaryota</taxon>
        <taxon>Viridiplantae</taxon>
        <taxon>Streptophyta</taxon>
        <taxon>Embryophyta</taxon>
        <taxon>Tracheophyta</taxon>
        <taxon>Spermatophyta</taxon>
        <taxon>Magnoliopsida</taxon>
        <taxon>eudicotyledons</taxon>
        <taxon>Gunneridae</taxon>
        <taxon>Pentapetalae</taxon>
        <taxon>rosids</taxon>
        <taxon>fabids</taxon>
        <taxon>Rosales</taxon>
        <taxon>Rosaceae</taxon>
        <taxon>Rosoideae</taxon>
        <taxon>Rosoideae incertae sedis</taxon>
        <taxon>Rosa</taxon>
    </lineage>
</organism>
<reference evidence="1 2" key="1">
    <citation type="journal article" date="2018" name="Nat. Genet.">
        <title>The Rosa genome provides new insights in the design of modern roses.</title>
        <authorList>
            <person name="Bendahmane M."/>
        </authorList>
    </citation>
    <scope>NUCLEOTIDE SEQUENCE [LARGE SCALE GENOMIC DNA]</scope>
    <source>
        <strain evidence="2">cv. Old Blush</strain>
    </source>
</reference>